<keyword evidence="2" id="KW-0255">Endonuclease</keyword>
<comment type="caution">
    <text evidence="2">The sequence shown here is derived from an EMBL/GenBank/DDBJ whole genome shotgun (WGS) entry which is preliminary data.</text>
</comment>
<gene>
    <name evidence="2" type="ORF">QE152_g23370</name>
</gene>
<dbReference type="EMBL" id="JASPKY010000231">
    <property type="protein sequence ID" value="KAK9718120.1"/>
    <property type="molecule type" value="Genomic_DNA"/>
</dbReference>
<evidence type="ECO:0000313" key="3">
    <source>
        <dbReference type="Proteomes" id="UP001458880"/>
    </source>
</evidence>
<evidence type="ECO:0000259" key="1">
    <source>
        <dbReference type="Pfam" id="PF03184"/>
    </source>
</evidence>
<evidence type="ECO:0000313" key="2">
    <source>
        <dbReference type="EMBL" id="KAK9718120.1"/>
    </source>
</evidence>
<organism evidence="2 3">
    <name type="scientific">Popillia japonica</name>
    <name type="common">Japanese beetle</name>
    <dbReference type="NCBI Taxonomy" id="7064"/>
    <lineage>
        <taxon>Eukaryota</taxon>
        <taxon>Metazoa</taxon>
        <taxon>Ecdysozoa</taxon>
        <taxon>Arthropoda</taxon>
        <taxon>Hexapoda</taxon>
        <taxon>Insecta</taxon>
        <taxon>Pterygota</taxon>
        <taxon>Neoptera</taxon>
        <taxon>Endopterygota</taxon>
        <taxon>Coleoptera</taxon>
        <taxon>Polyphaga</taxon>
        <taxon>Scarabaeiformia</taxon>
        <taxon>Scarabaeidae</taxon>
        <taxon>Rutelinae</taxon>
        <taxon>Popillia</taxon>
    </lineage>
</organism>
<protein>
    <submittedName>
        <fullName evidence="2">DDE superfamily endonuclease</fullName>
    </submittedName>
</protein>
<keyword evidence="2" id="KW-0378">Hydrolase</keyword>
<keyword evidence="2" id="KW-0540">Nuclease</keyword>
<accession>A0AAW1KHU1</accession>
<keyword evidence="3" id="KW-1185">Reference proteome</keyword>
<dbReference type="GO" id="GO:0003676">
    <property type="term" value="F:nucleic acid binding"/>
    <property type="evidence" value="ECO:0007669"/>
    <property type="project" value="InterPro"/>
</dbReference>
<dbReference type="InterPro" id="IPR004875">
    <property type="entry name" value="DDE_SF_endonuclease_dom"/>
</dbReference>
<proteinExistence type="predicted"/>
<dbReference type="AlphaFoldDB" id="A0AAW1KHU1"/>
<dbReference type="GO" id="GO:0004519">
    <property type="term" value="F:endonuclease activity"/>
    <property type="evidence" value="ECO:0007669"/>
    <property type="project" value="UniProtKB-KW"/>
</dbReference>
<reference evidence="2 3" key="1">
    <citation type="journal article" date="2024" name="BMC Genomics">
        <title>De novo assembly and annotation of Popillia japonica's genome with initial clues to its potential as an invasive pest.</title>
        <authorList>
            <person name="Cucini C."/>
            <person name="Boschi S."/>
            <person name="Funari R."/>
            <person name="Cardaioli E."/>
            <person name="Iannotti N."/>
            <person name="Marturano G."/>
            <person name="Paoli F."/>
            <person name="Bruttini M."/>
            <person name="Carapelli A."/>
            <person name="Frati F."/>
            <person name="Nardi F."/>
        </authorList>
    </citation>
    <scope>NUCLEOTIDE SEQUENCE [LARGE SCALE GENOMIC DNA]</scope>
    <source>
        <strain evidence="2">DMR45628</strain>
    </source>
</reference>
<dbReference type="Pfam" id="PF03184">
    <property type="entry name" value="DDE_1"/>
    <property type="match status" value="1"/>
</dbReference>
<dbReference type="Proteomes" id="UP001458880">
    <property type="component" value="Unassembled WGS sequence"/>
</dbReference>
<feature type="domain" description="DDE-1" evidence="1">
    <location>
        <begin position="115"/>
        <end position="203"/>
    </location>
</feature>
<name>A0AAW1KHU1_POPJA</name>
<sequence length="305" mass="35236">MLAMSYLHRRGRVVNKFKNNLNGKDWVLSLLQRHKNDVTQRVSQKIQKPLKKVHRDNDVRSCRWDPSATLTLYIEANIYTTRDRKGEFIATLVAEDHVVYSLQISSYYPWLNGRHYFEDWLVTTLLPLVRRLEGKEVIIGDNLASNFNDNVLALCDQSNIAFVCLAPHSNHLCQPLDVAFCKPVKVAWRNVLSAYKVRHHNASGIAKQAFPALLKDAIERMYSYNQNVDGRKRKTSAFRYVCKVIEKFSRDKFTVVGFKKIDEEESKLKLIENDLSTVAFTDIIAVSPTPEMKDGEYNFGGLWMF</sequence>